<dbReference type="Proteomes" id="UP000255295">
    <property type="component" value="Unassembled WGS sequence"/>
</dbReference>
<accession>A0A2S0K3E0</accession>
<dbReference type="GeneID" id="48277951"/>
<protein>
    <recommendedName>
        <fullName evidence="1">Protein kinase domain-containing protein</fullName>
    </recommendedName>
</protein>
<evidence type="ECO:0000259" key="1">
    <source>
        <dbReference type="PROSITE" id="PS50011"/>
    </source>
</evidence>
<evidence type="ECO:0000313" key="4">
    <source>
        <dbReference type="Proteomes" id="UP000238825"/>
    </source>
</evidence>
<dbReference type="EMBL" id="UFSZ01000001">
    <property type="protein sequence ID" value="SUV16160.1"/>
    <property type="molecule type" value="Genomic_DNA"/>
</dbReference>
<dbReference type="SUPFAM" id="SSF56112">
    <property type="entry name" value="Protein kinase-like (PK-like)"/>
    <property type="match status" value="1"/>
</dbReference>
<reference evidence="3 5" key="2">
    <citation type="submission" date="2018-06" db="EMBL/GenBank/DDBJ databases">
        <authorList>
            <consortium name="Pathogen Informatics"/>
            <person name="Doyle S."/>
        </authorList>
    </citation>
    <scope>NUCLEOTIDE SEQUENCE [LARGE SCALE GENOMIC DNA]</scope>
    <source>
        <strain evidence="3 5">NCTC10338</strain>
    </source>
</reference>
<dbReference type="Proteomes" id="UP000238825">
    <property type="component" value="Chromosome"/>
</dbReference>
<evidence type="ECO:0000313" key="5">
    <source>
        <dbReference type="Proteomes" id="UP000255295"/>
    </source>
</evidence>
<evidence type="ECO:0000313" key="3">
    <source>
        <dbReference type="EMBL" id="SUV16160.1"/>
    </source>
</evidence>
<sequence length="199" mass="24169">MQITKFFHKLPKESKNSIYLYNFKRVLNKDVKIIQNSRRRSIVFEDKEQEIILKKLLPDGKGDNDICALLELHDSPYFPKMFAYKKRDYLFIEKAKGKTLLEMLKEGISLEELRKILNQLIKAKKDMMSVNRYDFDFKLEHIYWDKEQEIIKWIDLGVCVKMPMEYSEEEKNRRIEQCIIKVKLKFLFYGYDLFNEMNR</sequence>
<dbReference type="RefSeq" id="WP_024361925.1">
    <property type="nucleotide sequence ID" value="NZ_BJNS01000005.1"/>
</dbReference>
<dbReference type="InterPro" id="IPR000719">
    <property type="entry name" value="Prot_kinase_dom"/>
</dbReference>
<dbReference type="Gene3D" id="3.30.200.20">
    <property type="entry name" value="Phosphorylase Kinase, domain 1"/>
    <property type="match status" value="1"/>
</dbReference>
<dbReference type="AlphaFoldDB" id="A0A2S0K3E0"/>
<dbReference type="GO" id="GO:0005524">
    <property type="term" value="F:ATP binding"/>
    <property type="evidence" value="ECO:0007669"/>
    <property type="project" value="InterPro"/>
</dbReference>
<name>A0A2S0K3E0_LYSSH</name>
<dbReference type="GO" id="GO:0004672">
    <property type="term" value="F:protein kinase activity"/>
    <property type="evidence" value="ECO:0007669"/>
    <property type="project" value="InterPro"/>
</dbReference>
<proteinExistence type="predicted"/>
<dbReference type="Gene3D" id="1.10.510.10">
    <property type="entry name" value="Transferase(Phosphotransferase) domain 1"/>
    <property type="match status" value="1"/>
</dbReference>
<dbReference type="InterPro" id="IPR011009">
    <property type="entry name" value="Kinase-like_dom_sf"/>
</dbReference>
<organism evidence="2 4">
    <name type="scientific">Lysinibacillus sphaericus</name>
    <name type="common">Bacillus sphaericus</name>
    <dbReference type="NCBI Taxonomy" id="1421"/>
    <lineage>
        <taxon>Bacteria</taxon>
        <taxon>Bacillati</taxon>
        <taxon>Bacillota</taxon>
        <taxon>Bacilli</taxon>
        <taxon>Bacillales</taxon>
        <taxon>Bacillaceae</taxon>
        <taxon>Lysinibacillus</taxon>
    </lineage>
</organism>
<reference evidence="2 4" key="1">
    <citation type="submission" date="2017-03" db="EMBL/GenBank/DDBJ databases">
        <title>The whole genome sequencing and assembly of Lysinibacillus sphaericus DSM 28T strain.</title>
        <authorList>
            <person name="Lee Y.-J."/>
            <person name="Yi H."/>
            <person name="Bahn Y.-S."/>
            <person name="Kim J.F."/>
            <person name="Lee D.-W."/>
        </authorList>
    </citation>
    <scope>NUCLEOTIDE SEQUENCE [LARGE SCALE GENOMIC DNA]</scope>
    <source>
        <strain evidence="2 4">DSM 28</strain>
    </source>
</reference>
<evidence type="ECO:0000313" key="2">
    <source>
        <dbReference type="EMBL" id="AVK97905.1"/>
    </source>
</evidence>
<dbReference type="EMBL" id="CP019980">
    <property type="protein sequence ID" value="AVK97905.1"/>
    <property type="molecule type" value="Genomic_DNA"/>
</dbReference>
<gene>
    <name evidence="2" type="ORF">LS41612_17255</name>
    <name evidence="3" type="ORF">NCTC10338_01235</name>
</gene>
<dbReference type="PROSITE" id="PS50011">
    <property type="entry name" value="PROTEIN_KINASE_DOM"/>
    <property type="match status" value="1"/>
</dbReference>
<feature type="domain" description="Protein kinase" evidence="1">
    <location>
        <begin position="4"/>
        <end position="199"/>
    </location>
</feature>